<organism evidence="2 3">
    <name type="scientific">Amantichitinum ursilacus</name>
    <dbReference type="NCBI Taxonomy" id="857265"/>
    <lineage>
        <taxon>Bacteria</taxon>
        <taxon>Pseudomonadati</taxon>
        <taxon>Pseudomonadota</taxon>
        <taxon>Betaproteobacteria</taxon>
        <taxon>Neisseriales</taxon>
        <taxon>Chitinibacteraceae</taxon>
        <taxon>Amantichitinum</taxon>
    </lineage>
</organism>
<dbReference type="SUPFAM" id="SSF101327">
    <property type="entry name" value="YgfB-like"/>
    <property type="match status" value="1"/>
</dbReference>
<evidence type="ECO:0000313" key="3">
    <source>
        <dbReference type="Proteomes" id="UP000037939"/>
    </source>
</evidence>
<reference evidence="2 3" key="1">
    <citation type="submission" date="2015-07" db="EMBL/GenBank/DDBJ databases">
        <title>Draft genome sequence of the Amantichitinum ursilacus IGB-41, a new chitin-degrading bacterium.</title>
        <authorList>
            <person name="Kirstahler P."/>
            <person name="Guenther M."/>
            <person name="Grumaz C."/>
            <person name="Rupp S."/>
            <person name="Zibek S."/>
            <person name="Sohn K."/>
        </authorList>
    </citation>
    <scope>NUCLEOTIDE SEQUENCE [LARGE SCALE GENOMIC DNA]</scope>
    <source>
        <strain evidence="2 3">IGB-41</strain>
    </source>
</reference>
<evidence type="ECO:0000313" key="2">
    <source>
        <dbReference type="EMBL" id="KPC49406.1"/>
    </source>
</evidence>
<dbReference type="AlphaFoldDB" id="A0A0N0GKZ2"/>
<dbReference type="Proteomes" id="UP000037939">
    <property type="component" value="Unassembled WGS sequence"/>
</dbReference>
<dbReference type="EMBL" id="LAQT01000037">
    <property type="protein sequence ID" value="KPC49406.1"/>
    <property type="molecule type" value="Genomic_DNA"/>
</dbReference>
<dbReference type="Pfam" id="PF03695">
    <property type="entry name" value="UPF0149"/>
    <property type="match status" value="1"/>
</dbReference>
<proteinExistence type="predicted"/>
<dbReference type="InterPro" id="IPR011978">
    <property type="entry name" value="YgfB-like"/>
</dbReference>
<evidence type="ECO:0000256" key="1">
    <source>
        <dbReference type="SAM" id="MobiDB-lite"/>
    </source>
</evidence>
<dbReference type="NCBIfam" id="TIGR02292">
    <property type="entry name" value="ygfB_yecA"/>
    <property type="match status" value="1"/>
</dbReference>
<comment type="caution">
    <text evidence="2">The sequence shown here is derived from an EMBL/GenBank/DDBJ whole genome shotgun (WGS) entry which is preliminary data.</text>
</comment>
<sequence>MPSPRDSELLAQMTEADLDELSTFLESDLAPIQSMDLSMLHGFLTAQLVGPTELPPERWFGLVWGEHGEQPKWKSAHQREKIEGLILRLYNQLVDELNQDPPSFTPMVYVDQERQLDIVQQWCYGFMLGTSLNAEGWQPLLDDEDNSNLIAPILDCADEEARDAAEAEGEDLAQFEHNIAQALPEVIPAIREYWQQHGDDDGLPQPAKRPGRAQRRH</sequence>
<evidence type="ECO:0008006" key="4">
    <source>
        <dbReference type="Google" id="ProtNLM"/>
    </source>
</evidence>
<dbReference type="OrthoDB" id="570299at2"/>
<dbReference type="InterPro" id="IPR036255">
    <property type="entry name" value="YgfB-like_sf"/>
</dbReference>
<protein>
    <recommendedName>
        <fullName evidence="4">YecA family protein</fullName>
    </recommendedName>
</protein>
<dbReference type="STRING" id="857265.WG78_20965"/>
<feature type="region of interest" description="Disordered" evidence="1">
    <location>
        <begin position="194"/>
        <end position="217"/>
    </location>
</feature>
<dbReference type="Gene3D" id="1.20.120.740">
    <property type="entry name" value="YgfB uncharacterised protein family UPF0149, PF03695"/>
    <property type="match status" value="1"/>
</dbReference>
<keyword evidence="3" id="KW-1185">Reference proteome</keyword>
<dbReference type="RefSeq" id="WP_083459488.1">
    <property type="nucleotide sequence ID" value="NZ_LAQT01000037.1"/>
</dbReference>
<gene>
    <name evidence="2" type="ORF">WG78_20965</name>
</gene>
<accession>A0A0N0GKZ2</accession>
<name>A0A0N0GKZ2_9NEIS</name>